<dbReference type="AlphaFoldDB" id="A0A1R1WY94"/>
<evidence type="ECO:0000313" key="2">
    <source>
        <dbReference type="EMBL" id="OMJ07345.1"/>
    </source>
</evidence>
<sequence length="164" mass="19333">MKITLSLLALGASTLFSAMASPSVENAIVNDQSNVVLKRAGERGGHGRGRGRGRGYNRFGRDWYFDSLSDSVFINSLRYRPSFFYGQRFQFLFQNSLVFRNYWNTDDYFRSCWNRDTLFRDAWFSTLYPIGYPRFRAGGIYYNYFDRFGYSRRGGRRRGHGRRH</sequence>
<dbReference type="OrthoDB" id="5589309at2759"/>
<accession>A0A1R1WY94</accession>
<feature type="signal peptide" evidence="1">
    <location>
        <begin position="1"/>
        <end position="20"/>
    </location>
</feature>
<comment type="caution">
    <text evidence="2">The sequence shown here is derived from an EMBL/GenBank/DDBJ whole genome shotgun (WGS) entry which is preliminary data.</text>
</comment>
<dbReference type="EMBL" id="LSSN01006068">
    <property type="protein sequence ID" value="OMJ07345.1"/>
    <property type="molecule type" value="Genomic_DNA"/>
</dbReference>
<proteinExistence type="predicted"/>
<protein>
    <submittedName>
        <fullName evidence="2">Uncharacterized protein</fullName>
    </submittedName>
</protein>
<keyword evidence="1" id="KW-0732">Signal</keyword>
<evidence type="ECO:0000256" key="1">
    <source>
        <dbReference type="SAM" id="SignalP"/>
    </source>
</evidence>
<organism evidence="2 3">
    <name type="scientific">Smittium culicis</name>
    <dbReference type="NCBI Taxonomy" id="133412"/>
    <lineage>
        <taxon>Eukaryota</taxon>
        <taxon>Fungi</taxon>
        <taxon>Fungi incertae sedis</taxon>
        <taxon>Zoopagomycota</taxon>
        <taxon>Kickxellomycotina</taxon>
        <taxon>Harpellomycetes</taxon>
        <taxon>Harpellales</taxon>
        <taxon>Legeriomycetaceae</taxon>
        <taxon>Smittium</taxon>
    </lineage>
</organism>
<evidence type="ECO:0000313" key="3">
    <source>
        <dbReference type="Proteomes" id="UP000187283"/>
    </source>
</evidence>
<name>A0A1R1WY94_9FUNG</name>
<dbReference type="Proteomes" id="UP000187283">
    <property type="component" value="Unassembled WGS sequence"/>
</dbReference>
<reference evidence="2 3" key="1">
    <citation type="submission" date="2017-01" db="EMBL/GenBank/DDBJ databases">
        <authorList>
            <person name="Mah S.A."/>
            <person name="Swanson W.J."/>
            <person name="Moy G.W."/>
            <person name="Vacquier V.D."/>
        </authorList>
    </citation>
    <scope>NUCLEOTIDE SEQUENCE [LARGE SCALE GENOMIC DNA]</scope>
    <source>
        <strain evidence="2 3">GSMNP</strain>
    </source>
</reference>
<gene>
    <name evidence="2" type="ORF">AYI70_g12253</name>
</gene>
<keyword evidence="3" id="KW-1185">Reference proteome</keyword>
<feature type="chain" id="PRO_5012819718" evidence="1">
    <location>
        <begin position="21"/>
        <end position="164"/>
    </location>
</feature>